<evidence type="ECO:0000259" key="2">
    <source>
        <dbReference type="Pfam" id="PF13477"/>
    </source>
</evidence>
<dbReference type="InterPro" id="IPR028098">
    <property type="entry name" value="Glyco_trans_4-like_N"/>
</dbReference>
<gene>
    <name evidence="3" type="ORF">DNJ73_04265</name>
</gene>
<dbReference type="OrthoDB" id="503519at2"/>
<evidence type="ECO:0008006" key="5">
    <source>
        <dbReference type="Google" id="ProtNLM"/>
    </source>
</evidence>
<sequence length="354" mass="40710">MKLIYLANLNSIHTTRWINYFADIKDKDVFVVSSAPSSDNQINNSINYFIIKSVFDFFKFFKAILTLRSRSNDIVHIHYLGWNSLFILFASKYKKIILTPWGCDIYENRKNLIKRIWLKYLFRKADYVICDSIKLLKSSCELGAVESRSSIIAFGTDIKLYSNINKPFYVDSTNHKILVGTNRLMELIYDPFTFLKAAKELLNKNSNYMFLLANEGSLKPSIEQYILNNNLQDSVKLIGRQLGTQNINFYNSLDIYVSTSLRDGGLSASVAEAMSCERLVIVSDNSENSNYIVHGKSGYLFSNKDFYELSRLIELSTSDISLSRDIGKNARSIIKKDCNFHIEMDKVNKVYDSI</sequence>
<dbReference type="EMBL" id="QJUE01000002">
    <property type="protein sequence ID" value="PYE02969.1"/>
    <property type="molecule type" value="Genomic_DNA"/>
</dbReference>
<proteinExistence type="predicted"/>
<dbReference type="Proteomes" id="UP000247807">
    <property type="component" value="Unassembled WGS sequence"/>
</dbReference>
<protein>
    <recommendedName>
        <fullName evidence="5">Glycosyl transferase family 1 domain-containing protein</fullName>
    </recommendedName>
</protein>
<comment type="caution">
    <text evidence="3">The sequence shown here is derived from an EMBL/GenBank/DDBJ whole genome shotgun (WGS) entry which is preliminary data.</text>
</comment>
<dbReference type="InterPro" id="IPR001296">
    <property type="entry name" value="Glyco_trans_1"/>
</dbReference>
<organism evidence="3 4">
    <name type="scientific">Prochlorococcus marinus XMU1408</name>
    <dbReference type="NCBI Taxonomy" id="2213228"/>
    <lineage>
        <taxon>Bacteria</taxon>
        <taxon>Bacillati</taxon>
        <taxon>Cyanobacteriota</taxon>
        <taxon>Cyanophyceae</taxon>
        <taxon>Synechococcales</taxon>
        <taxon>Prochlorococcaceae</taxon>
        <taxon>Prochlorococcus</taxon>
    </lineage>
</organism>
<evidence type="ECO:0000259" key="1">
    <source>
        <dbReference type="Pfam" id="PF00534"/>
    </source>
</evidence>
<dbReference type="CDD" id="cd03801">
    <property type="entry name" value="GT4_PimA-like"/>
    <property type="match status" value="1"/>
</dbReference>
<dbReference type="GO" id="GO:0016757">
    <property type="term" value="F:glycosyltransferase activity"/>
    <property type="evidence" value="ECO:0007669"/>
    <property type="project" value="InterPro"/>
</dbReference>
<feature type="domain" description="Glycosyl transferase family 1" evidence="1">
    <location>
        <begin position="190"/>
        <end position="332"/>
    </location>
</feature>
<evidence type="ECO:0000313" key="3">
    <source>
        <dbReference type="EMBL" id="PYE02969.1"/>
    </source>
</evidence>
<dbReference type="PANTHER" id="PTHR12526:SF630">
    <property type="entry name" value="GLYCOSYLTRANSFERASE"/>
    <property type="match status" value="1"/>
</dbReference>
<dbReference type="Pfam" id="PF00534">
    <property type="entry name" value="Glycos_transf_1"/>
    <property type="match status" value="1"/>
</dbReference>
<name>A0A318RAP5_PROMR</name>
<evidence type="ECO:0000313" key="4">
    <source>
        <dbReference type="Proteomes" id="UP000247807"/>
    </source>
</evidence>
<dbReference type="AlphaFoldDB" id="A0A318RAP5"/>
<dbReference type="RefSeq" id="WP_158466462.1">
    <property type="nucleotide sequence ID" value="NZ_QJUE01000002.1"/>
</dbReference>
<reference evidence="3 4" key="1">
    <citation type="journal article" date="2018" name="Appl. Environ. Microbiol.">
        <title>Genome rearrangement shapes Prochlorococcus ecological adaptation.</title>
        <authorList>
            <person name="Yan W."/>
            <person name="Wei S."/>
            <person name="Wang Q."/>
            <person name="Xiao X."/>
            <person name="Zeng Q."/>
            <person name="Jiao N."/>
            <person name="Zhang R."/>
        </authorList>
    </citation>
    <scope>NUCLEOTIDE SEQUENCE [LARGE SCALE GENOMIC DNA]</scope>
    <source>
        <strain evidence="3 4">XMU1408</strain>
    </source>
</reference>
<dbReference type="SUPFAM" id="SSF53756">
    <property type="entry name" value="UDP-Glycosyltransferase/glycogen phosphorylase"/>
    <property type="match status" value="1"/>
</dbReference>
<accession>A0A318RAP5</accession>
<dbReference type="Pfam" id="PF13477">
    <property type="entry name" value="Glyco_trans_4_2"/>
    <property type="match status" value="1"/>
</dbReference>
<dbReference type="PANTHER" id="PTHR12526">
    <property type="entry name" value="GLYCOSYLTRANSFERASE"/>
    <property type="match status" value="1"/>
</dbReference>
<feature type="domain" description="Glycosyltransferase subfamily 4-like N-terminal" evidence="2">
    <location>
        <begin position="2"/>
        <end position="132"/>
    </location>
</feature>
<dbReference type="Gene3D" id="3.40.50.2000">
    <property type="entry name" value="Glycogen Phosphorylase B"/>
    <property type="match status" value="2"/>
</dbReference>